<name>A0ABQ9HSW5_9NEOP</name>
<sequence>MSDININTVPLVSEGAYVYTCEPNRYSNRSRTCWDGVNCAELGAHETLANMLGRGQLRRTRRSRDAREPLVRTRLGSVFINKRKKRSSVQIWTGCWQVRACERCSLHGAVVARICRAAKLDLKEDAWSDVGCATNQPVEECRNKIVCVLSSYRREKSKENNTKGTEKRYQFCTDINSTYMKANGLTLKHCDFYRTGTRRGRD</sequence>
<gene>
    <name evidence="1" type="ORF">PR048_013641</name>
</gene>
<reference evidence="1 2" key="1">
    <citation type="submission" date="2023-02" db="EMBL/GenBank/DDBJ databases">
        <title>LHISI_Scaffold_Assembly.</title>
        <authorList>
            <person name="Stuart O.P."/>
            <person name="Cleave R."/>
            <person name="Magrath M.J.L."/>
            <person name="Mikheyev A.S."/>
        </authorList>
    </citation>
    <scope>NUCLEOTIDE SEQUENCE [LARGE SCALE GENOMIC DNA]</scope>
    <source>
        <strain evidence="1">Daus_M_001</strain>
        <tissue evidence="1">Leg muscle</tissue>
    </source>
</reference>
<evidence type="ECO:0000313" key="2">
    <source>
        <dbReference type="Proteomes" id="UP001159363"/>
    </source>
</evidence>
<evidence type="ECO:0000313" key="1">
    <source>
        <dbReference type="EMBL" id="KAJ8887426.1"/>
    </source>
</evidence>
<keyword evidence="2" id="KW-1185">Reference proteome</keyword>
<dbReference type="Proteomes" id="UP001159363">
    <property type="component" value="Chromosome X"/>
</dbReference>
<protein>
    <submittedName>
        <fullName evidence="1">Uncharacterized protein</fullName>
    </submittedName>
</protein>
<proteinExistence type="predicted"/>
<dbReference type="EMBL" id="JARBHB010000004">
    <property type="protein sequence ID" value="KAJ8887426.1"/>
    <property type="molecule type" value="Genomic_DNA"/>
</dbReference>
<organism evidence="1 2">
    <name type="scientific">Dryococelus australis</name>
    <dbReference type="NCBI Taxonomy" id="614101"/>
    <lineage>
        <taxon>Eukaryota</taxon>
        <taxon>Metazoa</taxon>
        <taxon>Ecdysozoa</taxon>
        <taxon>Arthropoda</taxon>
        <taxon>Hexapoda</taxon>
        <taxon>Insecta</taxon>
        <taxon>Pterygota</taxon>
        <taxon>Neoptera</taxon>
        <taxon>Polyneoptera</taxon>
        <taxon>Phasmatodea</taxon>
        <taxon>Verophasmatodea</taxon>
        <taxon>Anareolatae</taxon>
        <taxon>Phasmatidae</taxon>
        <taxon>Eurycanthinae</taxon>
        <taxon>Dryococelus</taxon>
    </lineage>
</organism>
<comment type="caution">
    <text evidence="1">The sequence shown here is derived from an EMBL/GenBank/DDBJ whole genome shotgun (WGS) entry which is preliminary data.</text>
</comment>
<accession>A0ABQ9HSW5</accession>